<protein>
    <submittedName>
        <fullName evidence="2">Uncharacterized protein</fullName>
    </submittedName>
</protein>
<gene>
    <name evidence="2" type="ORF">F5147DRAFT_770991</name>
</gene>
<feature type="compositionally biased region" description="Low complexity" evidence="1">
    <location>
        <begin position="230"/>
        <end position="243"/>
    </location>
</feature>
<feature type="region of interest" description="Disordered" evidence="1">
    <location>
        <begin position="93"/>
        <end position="136"/>
    </location>
</feature>
<keyword evidence="3" id="KW-1185">Reference proteome</keyword>
<accession>A0A9P7JWW9</accession>
<feature type="region of interest" description="Disordered" evidence="1">
    <location>
        <begin position="229"/>
        <end position="248"/>
    </location>
</feature>
<organism evidence="2 3">
    <name type="scientific">Suillus discolor</name>
    <dbReference type="NCBI Taxonomy" id="1912936"/>
    <lineage>
        <taxon>Eukaryota</taxon>
        <taxon>Fungi</taxon>
        <taxon>Dikarya</taxon>
        <taxon>Basidiomycota</taxon>
        <taxon>Agaricomycotina</taxon>
        <taxon>Agaricomycetes</taxon>
        <taxon>Agaricomycetidae</taxon>
        <taxon>Boletales</taxon>
        <taxon>Suillineae</taxon>
        <taxon>Suillaceae</taxon>
        <taxon>Suillus</taxon>
    </lineage>
</organism>
<evidence type="ECO:0000313" key="3">
    <source>
        <dbReference type="Proteomes" id="UP000823399"/>
    </source>
</evidence>
<evidence type="ECO:0000313" key="2">
    <source>
        <dbReference type="EMBL" id="KAG2113133.1"/>
    </source>
</evidence>
<name>A0A9P7JWW9_9AGAM</name>
<dbReference type="RefSeq" id="XP_041295691.1">
    <property type="nucleotide sequence ID" value="XM_041441186.1"/>
</dbReference>
<feature type="compositionally biased region" description="Polar residues" evidence="1">
    <location>
        <begin position="1"/>
        <end position="21"/>
    </location>
</feature>
<feature type="region of interest" description="Disordered" evidence="1">
    <location>
        <begin position="399"/>
        <end position="424"/>
    </location>
</feature>
<dbReference type="GeneID" id="64703445"/>
<dbReference type="EMBL" id="JABBWM010000013">
    <property type="protein sequence ID" value="KAG2113133.1"/>
    <property type="molecule type" value="Genomic_DNA"/>
</dbReference>
<dbReference type="OrthoDB" id="3254233at2759"/>
<reference evidence="2" key="1">
    <citation type="journal article" date="2020" name="New Phytol.">
        <title>Comparative genomics reveals dynamic genome evolution in host specialist ectomycorrhizal fungi.</title>
        <authorList>
            <person name="Lofgren L.A."/>
            <person name="Nguyen N.H."/>
            <person name="Vilgalys R."/>
            <person name="Ruytinx J."/>
            <person name="Liao H.L."/>
            <person name="Branco S."/>
            <person name="Kuo A."/>
            <person name="LaButti K."/>
            <person name="Lipzen A."/>
            <person name="Andreopoulos W."/>
            <person name="Pangilinan J."/>
            <person name="Riley R."/>
            <person name="Hundley H."/>
            <person name="Na H."/>
            <person name="Barry K."/>
            <person name="Grigoriev I.V."/>
            <person name="Stajich J.E."/>
            <person name="Kennedy P.G."/>
        </authorList>
    </citation>
    <scope>NUCLEOTIDE SEQUENCE</scope>
    <source>
        <strain evidence="2">FC423</strain>
    </source>
</reference>
<comment type="caution">
    <text evidence="2">The sequence shown here is derived from an EMBL/GenBank/DDBJ whole genome shotgun (WGS) entry which is preliminary data.</text>
</comment>
<proteinExistence type="predicted"/>
<dbReference type="Proteomes" id="UP000823399">
    <property type="component" value="Unassembled WGS sequence"/>
</dbReference>
<dbReference type="AlphaFoldDB" id="A0A9P7JWW9"/>
<sequence length="630" mass="69380">MSNNGAGSSQAISGTSQTASSGADEIPARSDSECVEKCNELVEQYRRRENAKADTILALHQVLLESSSIRIGGSLPEALAVYVDMLDSVDRANGKAAERGNQIRGTSPQEAEEKERADSESSDEDEPRIKRSRGHLDTSKFPWHKKRVTAIASLAPDIKQTFDQLERFAVDPKAVVRDILSTPGCPPFPPEQWLNIVQWKVVDLGKVLEATHSTDLEPKQTHIIDDKIITSPSPSTLTPSPSSFHNIGKSTPVGTLTCRDSFTLSKAHDITVSSSTTKQSAPWCHSNDTYASLIIPHLGNSNTLSCPPLAWVPIPPNQTLAEEGSQIGRAGEEQDETLVISGTEGRVPSPLRNVSSPIAVTEKVVAEPTRKLTVRGSVRAVKDQNSLIAAAPSHRRKNIWNDRSHPRSPTATWTETAKPLPRPPKQEFKNLSALRTISDFPHLFRVSTCINIEEFESLLSDHPNPAFVNSVCLGLREGFWPFADTHYGEWPLTFDNSSRPLKSDAEKEFVKSQIDKEVALGRYSEEFGPDLLPGMYSMLVHAVPKPGTSKFHLVTDHSAGLYALNSMISRDDIAGVTLDNVHHLGNGLRHYCRSHLGGDLQLWKADVSEAYRHMPMHLLWQIKQVVILGE</sequence>
<feature type="region of interest" description="Disordered" evidence="1">
    <location>
        <begin position="1"/>
        <end position="33"/>
    </location>
</feature>
<evidence type="ECO:0000256" key="1">
    <source>
        <dbReference type="SAM" id="MobiDB-lite"/>
    </source>
</evidence>